<keyword evidence="3" id="KW-1185">Reference proteome</keyword>
<keyword evidence="1" id="KW-0472">Membrane</keyword>
<gene>
    <name evidence="2" type="ORF">HNR46_001512</name>
</gene>
<evidence type="ECO:0000313" key="2">
    <source>
        <dbReference type="EMBL" id="MBB5351276.1"/>
    </source>
</evidence>
<organism evidence="2 3">
    <name type="scientific">Haloferula luteola</name>
    <dbReference type="NCBI Taxonomy" id="595692"/>
    <lineage>
        <taxon>Bacteria</taxon>
        <taxon>Pseudomonadati</taxon>
        <taxon>Verrucomicrobiota</taxon>
        <taxon>Verrucomicrobiia</taxon>
        <taxon>Verrucomicrobiales</taxon>
        <taxon>Verrucomicrobiaceae</taxon>
        <taxon>Haloferula</taxon>
    </lineage>
</organism>
<dbReference type="AlphaFoldDB" id="A0A840V2K4"/>
<protein>
    <submittedName>
        <fullName evidence="2">Uncharacterized membrane protein (UPF0136 family)</fullName>
    </submittedName>
</protein>
<reference evidence="2 3" key="1">
    <citation type="submission" date="2020-08" db="EMBL/GenBank/DDBJ databases">
        <title>Genomic Encyclopedia of Type Strains, Phase IV (KMG-IV): sequencing the most valuable type-strain genomes for metagenomic binning, comparative biology and taxonomic classification.</title>
        <authorList>
            <person name="Goeker M."/>
        </authorList>
    </citation>
    <scope>NUCLEOTIDE SEQUENCE [LARGE SCALE GENOMIC DNA]</scope>
    <source>
        <strain evidence="2 3">YC6886</strain>
    </source>
</reference>
<dbReference type="Pfam" id="PF14316">
    <property type="entry name" value="DUF4381"/>
    <property type="match status" value="1"/>
</dbReference>
<dbReference type="Proteomes" id="UP000557717">
    <property type="component" value="Unassembled WGS sequence"/>
</dbReference>
<evidence type="ECO:0000313" key="3">
    <source>
        <dbReference type="Proteomes" id="UP000557717"/>
    </source>
</evidence>
<feature type="transmembrane region" description="Helical" evidence="1">
    <location>
        <begin position="40"/>
        <end position="61"/>
    </location>
</feature>
<dbReference type="RefSeq" id="WP_184017309.1">
    <property type="nucleotide sequence ID" value="NZ_JACHFD010000006.1"/>
</dbReference>
<comment type="caution">
    <text evidence="2">The sequence shown here is derived from an EMBL/GenBank/DDBJ whole genome shotgun (WGS) entry which is preliminary data.</text>
</comment>
<keyword evidence="1" id="KW-1133">Transmembrane helix</keyword>
<name>A0A840V2K4_9BACT</name>
<evidence type="ECO:0000256" key="1">
    <source>
        <dbReference type="SAM" id="Phobius"/>
    </source>
</evidence>
<proteinExistence type="predicted"/>
<dbReference type="EMBL" id="JACHFD010000006">
    <property type="protein sequence ID" value="MBB5351276.1"/>
    <property type="molecule type" value="Genomic_DNA"/>
</dbReference>
<sequence length="184" mass="20050">MKRGIGLVALIGQSMAQEGGDIRGPKPIVEIPVPEEPTSIGWVIAIALGLLLLTAGIVGWLRRKKGVVLSAEEQANGELDRLGREGGRMAAGVFAEAASGVLRRFIESRFGIAAPKRTTEEFLREVAGNSDGLGERVEGLRRFLRACDRAKFAGEEIAEKDREALLMQARSFVRERVEERKAQV</sequence>
<accession>A0A840V2K4</accession>
<dbReference type="InterPro" id="IPR025489">
    <property type="entry name" value="DUF4381"/>
</dbReference>
<keyword evidence="1" id="KW-0812">Transmembrane</keyword>